<protein>
    <submittedName>
        <fullName evidence="3">Uncharacterized protein</fullName>
    </submittedName>
</protein>
<reference evidence="3" key="1">
    <citation type="submission" date="2019-12" db="EMBL/GenBank/DDBJ databases">
        <title>Genome sequencing and annotation of Brassica cretica.</title>
        <authorList>
            <person name="Studholme D.J."/>
            <person name="Sarris P.F."/>
        </authorList>
    </citation>
    <scope>NUCLEOTIDE SEQUENCE</scope>
    <source>
        <strain evidence="3">PFS-001/15</strain>
        <tissue evidence="3">Leaf</tissue>
    </source>
</reference>
<proteinExistence type="predicted"/>
<feature type="transmembrane region" description="Helical" evidence="2">
    <location>
        <begin position="30"/>
        <end position="53"/>
    </location>
</feature>
<dbReference type="Proteomes" id="UP000712281">
    <property type="component" value="Unassembled WGS sequence"/>
</dbReference>
<organism evidence="3 4">
    <name type="scientific">Brassica cretica</name>
    <name type="common">Mustard</name>
    <dbReference type="NCBI Taxonomy" id="69181"/>
    <lineage>
        <taxon>Eukaryota</taxon>
        <taxon>Viridiplantae</taxon>
        <taxon>Streptophyta</taxon>
        <taxon>Embryophyta</taxon>
        <taxon>Tracheophyta</taxon>
        <taxon>Spermatophyta</taxon>
        <taxon>Magnoliopsida</taxon>
        <taxon>eudicotyledons</taxon>
        <taxon>Gunneridae</taxon>
        <taxon>Pentapetalae</taxon>
        <taxon>rosids</taxon>
        <taxon>malvids</taxon>
        <taxon>Brassicales</taxon>
        <taxon>Brassicaceae</taxon>
        <taxon>Brassiceae</taxon>
        <taxon>Brassica</taxon>
    </lineage>
</organism>
<keyword evidence="2" id="KW-0472">Membrane</keyword>
<keyword evidence="2" id="KW-0812">Transmembrane</keyword>
<keyword evidence="2" id="KW-1133">Transmembrane helix</keyword>
<evidence type="ECO:0000256" key="1">
    <source>
        <dbReference type="SAM" id="MobiDB-lite"/>
    </source>
</evidence>
<feature type="transmembrane region" description="Helical" evidence="2">
    <location>
        <begin position="74"/>
        <end position="91"/>
    </location>
</feature>
<feature type="transmembrane region" description="Helical" evidence="2">
    <location>
        <begin position="272"/>
        <end position="296"/>
    </location>
</feature>
<evidence type="ECO:0000313" key="3">
    <source>
        <dbReference type="EMBL" id="KAF2599469.1"/>
    </source>
</evidence>
<sequence length="306" mass="33458">MISGAGDFSRRRQDSSRRRRDSSPPDLLSFFVYSVVFYLGLCFHQLLLVLIFGGKGPPRIQRQKQRNRALEPDIAMALSIWLLLSTVLSTVTHSRLVAISVASSLVVVHAPAQLAVTPVSVTLLVTAQLTEASGCVKSVCTFTESIHMAPTRDVMLNLRTLFVQPSQVSRVCSNSNFVTCAIRFQGPSSLFISDKSRTGILSVSVEIHLVSSESFVGARAALARSASFQALLVGLFNVDSDYFMLVVVTYLRVHLMISHGSPVVKQVSLVKFVMFCLAVLLVFIKLSSFPPVFILLPLSIAPDVIT</sequence>
<gene>
    <name evidence="3" type="ORF">F2Q68_00011920</name>
</gene>
<dbReference type="EMBL" id="QGKW02000717">
    <property type="protein sequence ID" value="KAF2599469.1"/>
    <property type="molecule type" value="Genomic_DNA"/>
</dbReference>
<feature type="region of interest" description="Disordered" evidence="1">
    <location>
        <begin position="1"/>
        <end position="23"/>
    </location>
</feature>
<accession>A0A8S9KYR5</accession>
<evidence type="ECO:0000256" key="2">
    <source>
        <dbReference type="SAM" id="Phobius"/>
    </source>
</evidence>
<dbReference type="AlphaFoldDB" id="A0A8S9KYR5"/>
<feature type="transmembrane region" description="Helical" evidence="2">
    <location>
        <begin position="228"/>
        <end position="251"/>
    </location>
</feature>
<name>A0A8S9KYR5_BRACR</name>
<evidence type="ECO:0000313" key="4">
    <source>
        <dbReference type="Proteomes" id="UP000712281"/>
    </source>
</evidence>
<comment type="caution">
    <text evidence="3">The sequence shown here is derived from an EMBL/GenBank/DDBJ whole genome shotgun (WGS) entry which is preliminary data.</text>
</comment>